<keyword evidence="3" id="KW-1185">Reference proteome</keyword>
<feature type="transmembrane region" description="Helical" evidence="1">
    <location>
        <begin position="45"/>
        <end position="66"/>
    </location>
</feature>
<evidence type="ECO:0000256" key="1">
    <source>
        <dbReference type="SAM" id="Phobius"/>
    </source>
</evidence>
<sequence>MDMLQDWTVLRLVTLGLAVIQILGVVLVIRSFFTTKSDLAGRGLAQAYGVILIILTIIFLVPALILVLGGNLITLALILTLVPFLALLVRLVV</sequence>
<keyword evidence="1" id="KW-0472">Membrane</keyword>
<dbReference type="RefSeq" id="WP_119778228.1">
    <property type="nucleotide sequence ID" value="NZ_QYUK01000011.1"/>
</dbReference>
<protein>
    <submittedName>
        <fullName evidence="2">Uncharacterized protein</fullName>
    </submittedName>
</protein>
<dbReference type="Proteomes" id="UP000284605">
    <property type="component" value="Unassembled WGS sequence"/>
</dbReference>
<dbReference type="AlphaFoldDB" id="A0A418WC72"/>
<feature type="transmembrane region" description="Helical" evidence="1">
    <location>
        <begin position="72"/>
        <end position="92"/>
    </location>
</feature>
<evidence type="ECO:0000313" key="2">
    <source>
        <dbReference type="EMBL" id="RJF87589.1"/>
    </source>
</evidence>
<accession>A0A418WC72</accession>
<keyword evidence="1" id="KW-1133">Transmembrane helix</keyword>
<reference evidence="2 3" key="1">
    <citation type="submission" date="2018-09" db="EMBL/GenBank/DDBJ databases">
        <authorList>
            <person name="Zhu H."/>
        </authorList>
    </citation>
    <scope>NUCLEOTIDE SEQUENCE [LARGE SCALE GENOMIC DNA]</scope>
    <source>
        <strain evidence="2 3">K1W22B-8</strain>
    </source>
</reference>
<keyword evidence="1" id="KW-0812">Transmembrane</keyword>
<proteinExistence type="predicted"/>
<feature type="transmembrane region" description="Helical" evidence="1">
    <location>
        <begin position="12"/>
        <end position="33"/>
    </location>
</feature>
<comment type="caution">
    <text evidence="2">The sequence shown here is derived from an EMBL/GenBank/DDBJ whole genome shotgun (WGS) entry which is preliminary data.</text>
</comment>
<organism evidence="2 3">
    <name type="scientific">Oleomonas cavernae</name>
    <dbReference type="NCBI Taxonomy" id="2320859"/>
    <lineage>
        <taxon>Bacteria</taxon>
        <taxon>Pseudomonadati</taxon>
        <taxon>Pseudomonadota</taxon>
        <taxon>Alphaproteobacteria</taxon>
        <taxon>Acetobacterales</taxon>
        <taxon>Acetobacteraceae</taxon>
        <taxon>Oleomonas</taxon>
    </lineage>
</organism>
<name>A0A418WC72_9PROT</name>
<evidence type="ECO:0000313" key="3">
    <source>
        <dbReference type="Proteomes" id="UP000284605"/>
    </source>
</evidence>
<dbReference type="EMBL" id="QYUK01000011">
    <property type="protein sequence ID" value="RJF87589.1"/>
    <property type="molecule type" value="Genomic_DNA"/>
</dbReference>
<gene>
    <name evidence="2" type="ORF">D3874_11615</name>
</gene>